<dbReference type="InterPro" id="IPR036390">
    <property type="entry name" value="WH_DNA-bd_sf"/>
</dbReference>
<dbReference type="InterPro" id="IPR036388">
    <property type="entry name" value="WH-like_DNA-bd_sf"/>
</dbReference>
<comment type="caution">
    <text evidence="1">The sequence shown here is derived from an EMBL/GenBank/DDBJ whole genome shotgun (WGS) entry which is preliminary data.</text>
</comment>
<dbReference type="SUPFAM" id="SSF46785">
    <property type="entry name" value="Winged helix' DNA-binding domain"/>
    <property type="match status" value="1"/>
</dbReference>
<evidence type="ECO:0000313" key="1">
    <source>
        <dbReference type="EMBL" id="PZO84851.1"/>
    </source>
</evidence>
<evidence type="ECO:0000313" key="2">
    <source>
        <dbReference type="Proteomes" id="UP000249557"/>
    </source>
</evidence>
<proteinExistence type="predicted"/>
<dbReference type="AlphaFoldDB" id="A0A2W5BNS1"/>
<dbReference type="Gene3D" id="1.10.10.10">
    <property type="entry name" value="Winged helix-like DNA-binding domain superfamily/Winged helix DNA-binding domain"/>
    <property type="match status" value="1"/>
</dbReference>
<gene>
    <name evidence="1" type="ORF">DI626_07895</name>
</gene>
<reference evidence="1 2" key="1">
    <citation type="submission" date="2017-08" db="EMBL/GenBank/DDBJ databases">
        <title>Infants hospitalized years apart are colonized by the same room-sourced microbial strains.</title>
        <authorList>
            <person name="Brooks B."/>
            <person name="Olm M.R."/>
            <person name="Firek B.A."/>
            <person name="Baker R."/>
            <person name="Thomas B.C."/>
            <person name="Morowitz M.J."/>
            <person name="Banfield J.F."/>
        </authorList>
    </citation>
    <scope>NUCLEOTIDE SEQUENCE [LARGE SCALE GENOMIC DNA]</scope>
    <source>
        <strain evidence="1">S2_018_000_R2_104</strain>
    </source>
</reference>
<dbReference type="EMBL" id="QFNK01000162">
    <property type="protein sequence ID" value="PZO84851.1"/>
    <property type="molecule type" value="Genomic_DNA"/>
</dbReference>
<dbReference type="Proteomes" id="UP000249557">
    <property type="component" value="Unassembled WGS sequence"/>
</dbReference>
<organism evidence="1 2">
    <name type="scientific">Micavibrio aeruginosavorus</name>
    <dbReference type="NCBI Taxonomy" id="349221"/>
    <lineage>
        <taxon>Bacteria</taxon>
        <taxon>Pseudomonadati</taxon>
        <taxon>Bdellovibrionota</taxon>
        <taxon>Bdellovibrionia</taxon>
        <taxon>Bdellovibrionales</taxon>
        <taxon>Pseudobdellovibrionaceae</taxon>
        <taxon>Micavibrio</taxon>
    </lineage>
</organism>
<name>A0A2W5BNS1_9BACT</name>
<sequence length="107" mass="12058">MTNKKMAKLQNILQELIAIDPEFPIQWVTVFAEIASEEGISLKDISDRTGISMSVMSRTIGALSNARRMGKPYGLIVVKHAKEDRRRKELYLSAKGKKLVEKLDKAL</sequence>
<accession>A0A2W5BNS1</accession>
<protein>
    <submittedName>
        <fullName evidence="1">MarR family transcriptional regulator</fullName>
    </submittedName>
</protein>